<dbReference type="PANTHER" id="PTHR35276:SF1">
    <property type="entry name" value="TRNA (MNM(5)S(2)U34)-METHYLTRANSFERASE, CHLOROPLASTIC"/>
    <property type="match status" value="1"/>
</dbReference>
<proteinExistence type="predicted"/>
<comment type="caution">
    <text evidence="1">The sequence shown here is derived from an EMBL/GenBank/DDBJ whole genome shotgun (WGS) entry which is preliminary data.</text>
</comment>
<organism evidence="1 2">
    <name type="scientific">Candidatus Onthenecus intestinigallinarum</name>
    <dbReference type="NCBI Taxonomy" id="2840875"/>
    <lineage>
        <taxon>Bacteria</taxon>
        <taxon>Bacillati</taxon>
        <taxon>Bacillota</taxon>
        <taxon>Clostridia</taxon>
        <taxon>Eubacteriales</taxon>
        <taxon>Candidatus Onthenecus</taxon>
    </lineage>
</organism>
<dbReference type="PANTHER" id="PTHR35276">
    <property type="entry name" value="S-ADENOSYL-L-METHIONINE-DEPENDENT METHYLTRANSFERASES SUPERFAMILY PROTEIN"/>
    <property type="match status" value="1"/>
</dbReference>
<gene>
    <name evidence="1" type="ORF">IAB73_07505</name>
</gene>
<dbReference type="SUPFAM" id="SSF53335">
    <property type="entry name" value="S-adenosyl-L-methionine-dependent methyltransferases"/>
    <property type="match status" value="1"/>
</dbReference>
<dbReference type="EMBL" id="DVFJ01000028">
    <property type="protein sequence ID" value="HIQ72035.1"/>
    <property type="molecule type" value="Genomic_DNA"/>
</dbReference>
<name>A0A9D1CQW7_9FIRM</name>
<dbReference type="Proteomes" id="UP000886887">
    <property type="component" value="Unassembled WGS sequence"/>
</dbReference>
<sequence length="201" mass="21886">MSFLLQNARALAADYVRRAVEEGDCVVDATMGNGHDTVFLARLVGETGCVTAFDVQEEAVRRTRELLRSEGLLSRCELLRAGHECMAQHARPGLAAVMFNLGWLPGGDKRVTTCTQTTLSALLQALELIAPGGIVTVCVYPGHEEGERERAALLQAVSALDVRRFNALHHRFVNASQGAPELYLIQKNPLPQPAEGKRAKI</sequence>
<keyword evidence="1" id="KW-0489">Methyltransferase</keyword>
<dbReference type="AlphaFoldDB" id="A0A9D1CQW7"/>
<reference evidence="1" key="2">
    <citation type="journal article" date="2021" name="PeerJ">
        <title>Extensive microbial diversity within the chicken gut microbiome revealed by metagenomics and culture.</title>
        <authorList>
            <person name="Gilroy R."/>
            <person name="Ravi A."/>
            <person name="Getino M."/>
            <person name="Pursley I."/>
            <person name="Horton D.L."/>
            <person name="Alikhan N.F."/>
            <person name="Baker D."/>
            <person name="Gharbi K."/>
            <person name="Hall N."/>
            <person name="Watson M."/>
            <person name="Adriaenssens E.M."/>
            <person name="Foster-Nyarko E."/>
            <person name="Jarju S."/>
            <person name="Secka A."/>
            <person name="Antonio M."/>
            <person name="Oren A."/>
            <person name="Chaudhuri R.R."/>
            <person name="La Ragione R."/>
            <person name="Hildebrand F."/>
            <person name="Pallen M.J."/>
        </authorList>
    </citation>
    <scope>NUCLEOTIDE SEQUENCE</scope>
    <source>
        <strain evidence="1">ChiSxjej2B14-6234</strain>
    </source>
</reference>
<evidence type="ECO:0000313" key="1">
    <source>
        <dbReference type="EMBL" id="HIQ72035.1"/>
    </source>
</evidence>
<accession>A0A9D1CQW7</accession>
<keyword evidence="1" id="KW-0808">Transferase</keyword>
<dbReference type="InterPro" id="IPR010719">
    <property type="entry name" value="MnmM_MeTrfase"/>
</dbReference>
<dbReference type="Gene3D" id="3.40.50.150">
    <property type="entry name" value="Vaccinia Virus protein VP39"/>
    <property type="match status" value="1"/>
</dbReference>
<evidence type="ECO:0000313" key="2">
    <source>
        <dbReference type="Proteomes" id="UP000886887"/>
    </source>
</evidence>
<dbReference type="Pfam" id="PF06962">
    <property type="entry name" value="rRNA_methylase"/>
    <property type="match status" value="1"/>
</dbReference>
<dbReference type="GO" id="GO:0008168">
    <property type="term" value="F:methyltransferase activity"/>
    <property type="evidence" value="ECO:0007669"/>
    <property type="project" value="UniProtKB-KW"/>
</dbReference>
<dbReference type="GO" id="GO:0032259">
    <property type="term" value="P:methylation"/>
    <property type="evidence" value="ECO:0007669"/>
    <property type="project" value="UniProtKB-KW"/>
</dbReference>
<reference evidence="1" key="1">
    <citation type="submission" date="2020-10" db="EMBL/GenBank/DDBJ databases">
        <authorList>
            <person name="Gilroy R."/>
        </authorList>
    </citation>
    <scope>NUCLEOTIDE SEQUENCE</scope>
    <source>
        <strain evidence="1">ChiSxjej2B14-6234</strain>
    </source>
</reference>
<protein>
    <submittedName>
        <fullName evidence="1">Methyltransferase domain-containing protein</fullName>
    </submittedName>
</protein>
<dbReference type="InterPro" id="IPR029063">
    <property type="entry name" value="SAM-dependent_MTases_sf"/>
</dbReference>